<protein>
    <submittedName>
        <fullName evidence="1">MarR family winged helix-turn-helix transcriptional regulator</fullName>
    </submittedName>
</protein>
<evidence type="ECO:0000313" key="1">
    <source>
        <dbReference type="EMBL" id="MDW0116534.1"/>
    </source>
</evidence>
<dbReference type="SUPFAM" id="SSF46785">
    <property type="entry name" value="Winged helix' DNA-binding domain"/>
    <property type="match status" value="1"/>
</dbReference>
<dbReference type="AlphaFoldDB" id="A0AAW9A6E6"/>
<accession>A0AAW9A6E6</accession>
<proteinExistence type="predicted"/>
<sequence>MSNNSTKNVLDLMRVHYTALRSLAEQLWGDEKDIPITISEWYILSSIQDGNDTITKICSKYDMSRQAAHKFIKGLEGKGIVSSTLSTERKGKKVISLTELGIDCYTETVVLKNKIDLQISERLGKDNFQRLIDLLDREWI</sequence>
<comment type="caution">
    <text evidence="1">The sequence shown here is derived from an EMBL/GenBank/DDBJ whole genome shotgun (WGS) entry which is preliminary data.</text>
</comment>
<dbReference type="Proteomes" id="UP001271648">
    <property type="component" value="Unassembled WGS sequence"/>
</dbReference>
<dbReference type="Gene3D" id="1.10.10.10">
    <property type="entry name" value="Winged helix-like DNA-binding domain superfamily/Winged helix DNA-binding domain"/>
    <property type="match status" value="1"/>
</dbReference>
<evidence type="ECO:0000313" key="2">
    <source>
        <dbReference type="Proteomes" id="UP001271648"/>
    </source>
</evidence>
<organism evidence="1 2">
    <name type="scientific">Sporosarcina thermotolerans</name>
    <dbReference type="NCBI Taxonomy" id="633404"/>
    <lineage>
        <taxon>Bacteria</taxon>
        <taxon>Bacillati</taxon>
        <taxon>Bacillota</taxon>
        <taxon>Bacilli</taxon>
        <taxon>Bacillales</taxon>
        <taxon>Caryophanaceae</taxon>
        <taxon>Sporosarcina</taxon>
    </lineage>
</organism>
<dbReference type="EMBL" id="JAUBDJ010000003">
    <property type="protein sequence ID" value="MDW0116534.1"/>
    <property type="molecule type" value="Genomic_DNA"/>
</dbReference>
<gene>
    <name evidence="1" type="ORF">QTL97_06280</name>
</gene>
<dbReference type="InterPro" id="IPR036388">
    <property type="entry name" value="WH-like_DNA-bd_sf"/>
</dbReference>
<reference evidence="1 2" key="1">
    <citation type="submission" date="2023-06" db="EMBL/GenBank/DDBJ databases">
        <title>Sporosarcina sp. nov., isolated from Korean traditional fermented seafood 'Jeotgal'.</title>
        <authorList>
            <person name="Yang A.I."/>
            <person name="Shin N.-R."/>
        </authorList>
    </citation>
    <scope>NUCLEOTIDE SEQUENCE [LARGE SCALE GENOMIC DNA]</scope>
    <source>
        <strain evidence="1 2">KCTC43456</strain>
    </source>
</reference>
<dbReference type="InterPro" id="IPR036390">
    <property type="entry name" value="WH_DNA-bd_sf"/>
</dbReference>
<keyword evidence="2" id="KW-1185">Reference proteome</keyword>
<dbReference type="RefSeq" id="WP_283733472.1">
    <property type="nucleotide sequence ID" value="NZ_CP125968.1"/>
</dbReference>
<name>A0AAW9A6E6_9BACL</name>